<gene>
    <name evidence="1" type="ORF">LMF89_11180</name>
</gene>
<name>A0ABS8HRV0_9FIRM</name>
<organism evidence="1 2">
    <name type="scientific">Pelosinus baikalensis</name>
    <dbReference type="NCBI Taxonomy" id="2892015"/>
    <lineage>
        <taxon>Bacteria</taxon>
        <taxon>Bacillati</taxon>
        <taxon>Bacillota</taxon>
        <taxon>Negativicutes</taxon>
        <taxon>Selenomonadales</taxon>
        <taxon>Sporomusaceae</taxon>
        <taxon>Pelosinus</taxon>
    </lineage>
</organism>
<dbReference type="Proteomes" id="UP001165492">
    <property type="component" value="Unassembled WGS sequence"/>
</dbReference>
<evidence type="ECO:0000313" key="1">
    <source>
        <dbReference type="EMBL" id="MCC5465918.1"/>
    </source>
</evidence>
<proteinExistence type="predicted"/>
<dbReference type="EMBL" id="JAJHJB010000013">
    <property type="protein sequence ID" value="MCC5465918.1"/>
    <property type="molecule type" value="Genomic_DNA"/>
</dbReference>
<protein>
    <submittedName>
        <fullName evidence="1">Uncharacterized protein</fullName>
    </submittedName>
</protein>
<accession>A0ABS8HRV0</accession>
<comment type="caution">
    <text evidence="1">The sequence shown here is derived from an EMBL/GenBank/DDBJ whole genome shotgun (WGS) entry which is preliminary data.</text>
</comment>
<keyword evidence="2" id="KW-1185">Reference proteome</keyword>
<dbReference type="RefSeq" id="WP_229535125.1">
    <property type="nucleotide sequence ID" value="NZ_JAJHJB010000013.1"/>
</dbReference>
<evidence type="ECO:0000313" key="2">
    <source>
        <dbReference type="Proteomes" id="UP001165492"/>
    </source>
</evidence>
<sequence length="154" mass="16494">MILSQENRLYNDHRFTCERWGGDFDAFFAFFCADKLSAWNKKPLGTVSQVASFIFVNEMLTYGVPETRFTSRTNYSGSLQGQSLMFEAPLLVALTPSPAKDFSASQMGNFGADANLNSATIVAPNPMVGAGVELQAAVAKSFAGLGMLLGSASA</sequence>
<reference evidence="1" key="1">
    <citation type="submission" date="2021-11" db="EMBL/GenBank/DDBJ databases">
        <title>Description of a new species Pelosinus isolated from the bottom sediments of Lake Baikal.</title>
        <authorList>
            <person name="Zakharyuk A."/>
        </authorList>
    </citation>
    <scope>NUCLEOTIDE SEQUENCE</scope>
    <source>
        <strain evidence="1">Bkl1</strain>
    </source>
</reference>